<evidence type="ECO:0000256" key="14">
    <source>
        <dbReference type="PROSITE-ProRule" id="PRU01360"/>
    </source>
</evidence>
<feature type="signal peptide" evidence="16">
    <location>
        <begin position="1"/>
        <end position="22"/>
    </location>
</feature>
<keyword evidence="4 14" id="KW-1134">Transmembrane beta strand</keyword>
<evidence type="ECO:0000313" key="19">
    <source>
        <dbReference type="Proteomes" id="UP000035154"/>
    </source>
</evidence>
<evidence type="ECO:0000256" key="2">
    <source>
        <dbReference type="ARBA" id="ARBA00009810"/>
    </source>
</evidence>
<dbReference type="Pfam" id="PF07715">
    <property type="entry name" value="Plug"/>
    <property type="match status" value="1"/>
</dbReference>
<keyword evidence="13 14" id="KW-0998">Cell outer membrane</keyword>
<dbReference type="NCBIfam" id="TIGR01783">
    <property type="entry name" value="TonB-siderophor"/>
    <property type="match status" value="1"/>
</dbReference>
<comment type="caution">
    <text evidence="18">The sequence shown here is derived from an EMBL/GenBank/DDBJ whole genome shotgun (WGS) entry which is preliminary data.</text>
</comment>
<dbReference type="PATRIC" id="fig|1447263.3.peg.126"/>
<dbReference type="SUPFAM" id="SSF56935">
    <property type="entry name" value="Porins"/>
    <property type="match status" value="1"/>
</dbReference>
<dbReference type="InterPro" id="IPR039426">
    <property type="entry name" value="TonB-dep_rcpt-like"/>
</dbReference>
<feature type="chain" id="PRO_5002579886" description="Secretin/TonB short N-terminal domain-containing protein" evidence="16">
    <location>
        <begin position="23"/>
        <end position="797"/>
    </location>
</feature>
<evidence type="ECO:0000256" key="15">
    <source>
        <dbReference type="RuleBase" id="RU003357"/>
    </source>
</evidence>
<proteinExistence type="inferred from homology"/>
<keyword evidence="9" id="KW-0406">Ion transport</keyword>
<evidence type="ECO:0000256" key="11">
    <source>
        <dbReference type="ARBA" id="ARBA00023136"/>
    </source>
</evidence>
<sequence>MKRKSILVAPVLAILLNTSLNAEQFSISNLSLKQAIEEISKKSNMPYMVDGKLLDGKKAPNIKNIEGIENALNEILKDTNLKATIEDGTILIREKAIGQGTVLEPISVNEKSLNTTEDTGSYTLGSINTATKLNMSLKETPQSLSVITKQRIEDQGLKSITEVLEQTPGISVQSLGTNRYAILSRGGYPISSYQFDGIPTYSDSGTQNVSQGLVDTAIYDHIEVLRGATGLTTGAGEPSGTINMVRKKPTKDFQASVEGTIGSWDLYRTMLDVSSALNEDSSIRGRMVSSYQTNESFRDYLEKEKKVFYGVVEADITDTTLLRVGVDYQDNNIKGGAGQGFILFYDDGSRTNFSRSHNYSAKWSNENIKAYNTFATIEQDLKNEWKLKTSINYMKGDKDWTSAEASWGFFNKYTGDGIRLYGGEGEAEQTQKGFDTSIDGPFKLFGREHQFIGGFSYSKYHNTHKPFNDISGVEGRSINYYTWGNDTSKPINNGKLYDWNSIITQKGTYLATRLNPVDDLSLIVGARFSKYENDDSWEWMPSLSSNNSKTNFDEKATTPYAGIVYDLTDEHSIYASYTSIFQPQNNRDRNGNMLDPREGNNYEIGYKNELFGGSLNSSIALYRLNQDKLAVADGGYFIPGTTTGASKAINGTQTEGIDIEITGELIEDMNIQASYTYSQTKDQNDNRIRTIYPKHIAKIWTTYKLDKLTLGGGTNWQSKMFMDTESWQLPNTRLYAEQKSYITVNLMAKYDFSKNLSGQININNIFDKKYLSSLDDVFYTGDYGDPMNASLTLKYKF</sequence>
<dbReference type="RefSeq" id="WP_046997674.1">
    <property type="nucleotide sequence ID" value="NZ_JAIW01000008.1"/>
</dbReference>
<protein>
    <recommendedName>
        <fullName evidence="17">Secretin/TonB short N-terminal domain-containing protein</fullName>
    </recommendedName>
</protein>
<dbReference type="AlphaFoldDB" id="A0A0G9L5E9"/>
<keyword evidence="6 14" id="KW-0812">Transmembrane</keyword>
<reference evidence="18 19" key="1">
    <citation type="submission" date="2014-01" db="EMBL/GenBank/DDBJ databases">
        <title>Development of a Comparative Genomic Fingerprinting Assay for High Resolution Genotyping of Arcobacter butzleri.</title>
        <authorList>
            <person name="Webb A.L."/>
            <person name="Inglis G.D."/>
            <person name="Kruczkiewicz P."/>
            <person name="Selinger L.B."/>
            <person name="Taboada E.N."/>
        </authorList>
    </citation>
    <scope>NUCLEOTIDE SEQUENCE [LARGE SCALE GENOMIC DNA]</scope>
    <source>
        <strain evidence="18 19">L355</strain>
    </source>
</reference>
<dbReference type="InterPro" id="IPR012910">
    <property type="entry name" value="Plug_dom"/>
</dbReference>
<organism evidence="18 19">
    <name type="scientific">Aliarcobacter butzleri L355</name>
    <dbReference type="NCBI Taxonomy" id="1447263"/>
    <lineage>
        <taxon>Bacteria</taxon>
        <taxon>Pseudomonadati</taxon>
        <taxon>Campylobacterota</taxon>
        <taxon>Epsilonproteobacteria</taxon>
        <taxon>Campylobacterales</taxon>
        <taxon>Arcobacteraceae</taxon>
        <taxon>Aliarcobacter</taxon>
    </lineage>
</organism>
<evidence type="ECO:0000256" key="7">
    <source>
        <dbReference type="ARBA" id="ARBA00022729"/>
    </source>
</evidence>
<evidence type="ECO:0000256" key="9">
    <source>
        <dbReference type="ARBA" id="ARBA00023065"/>
    </source>
</evidence>
<dbReference type="GO" id="GO:0009279">
    <property type="term" value="C:cell outer membrane"/>
    <property type="evidence" value="ECO:0007669"/>
    <property type="project" value="UniProtKB-SubCell"/>
</dbReference>
<comment type="similarity">
    <text evidence="2 14 15">Belongs to the TonB-dependent receptor family.</text>
</comment>
<accession>A0A0G9L5E9</accession>
<keyword evidence="7 16" id="KW-0732">Signal</keyword>
<dbReference type="Proteomes" id="UP000035154">
    <property type="component" value="Unassembled WGS sequence"/>
</dbReference>
<evidence type="ECO:0000256" key="5">
    <source>
        <dbReference type="ARBA" id="ARBA00022496"/>
    </source>
</evidence>
<dbReference type="GO" id="GO:0038023">
    <property type="term" value="F:signaling receptor activity"/>
    <property type="evidence" value="ECO:0007669"/>
    <property type="project" value="InterPro"/>
</dbReference>
<evidence type="ECO:0000256" key="8">
    <source>
        <dbReference type="ARBA" id="ARBA00023004"/>
    </source>
</evidence>
<dbReference type="CDD" id="cd01347">
    <property type="entry name" value="ligand_gated_channel"/>
    <property type="match status" value="1"/>
</dbReference>
<keyword evidence="5" id="KW-0410">Iron transport</keyword>
<name>A0A0G9L5E9_9BACT</name>
<evidence type="ECO:0000256" key="16">
    <source>
        <dbReference type="SAM" id="SignalP"/>
    </source>
</evidence>
<dbReference type="GO" id="GO:0015891">
    <property type="term" value="P:siderophore transport"/>
    <property type="evidence" value="ECO:0007669"/>
    <property type="project" value="InterPro"/>
</dbReference>
<dbReference type="Pfam" id="PF00593">
    <property type="entry name" value="TonB_dep_Rec_b-barrel"/>
    <property type="match status" value="1"/>
</dbReference>
<evidence type="ECO:0000256" key="12">
    <source>
        <dbReference type="ARBA" id="ARBA00023170"/>
    </source>
</evidence>
<comment type="subcellular location">
    <subcellularLocation>
        <location evidence="1 14">Cell outer membrane</location>
        <topology evidence="1 14">Multi-pass membrane protein</topology>
    </subcellularLocation>
</comment>
<dbReference type="Pfam" id="PF07660">
    <property type="entry name" value="STN"/>
    <property type="match status" value="1"/>
</dbReference>
<dbReference type="PANTHER" id="PTHR32552">
    <property type="entry name" value="FERRICHROME IRON RECEPTOR-RELATED"/>
    <property type="match status" value="1"/>
</dbReference>
<dbReference type="InterPro" id="IPR000531">
    <property type="entry name" value="Beta-barrel_TonB"/>
</dbReference>
<dbReference type="Gene3D" id="2.170.130.10">
    <property type="entry name" value="TonB-dependent receptor, plug domain"/>
    <property type="match status" value="1"/>
</dbReference>
<evidence type="ECO:0000256" key="13">
    <source>
        <dbReference type="ARBA" id="ARBA00023237"/>
    </source>
</evidence>
<evidence type="ECO:0000256" key="1">
    <source>
        <dbReference type="ARBA" id="ARBA00004571"/>
    </source>
</evidence>
<evidence type="ECO:0000259" key="17">
    <source>
        <dbReference type="SMART" id="SM00965"/>
    </source>
</evidence>
<dbReference type="SMART" id="SM00965">
    <property type="entry name" value="STN"/>
    <property type="match status" value="1"/>
</dbReference>
<keyword evidence="11 14" id="KW-0472">Membrane</keyword>
<feature type="domain" description="Secretin/TonB short N-terminal" evidence="17">
    <location>
        <begin position="45"/>
        <end position="95"/>
    </location>
</feature>
<dbReference type="Gene3D" id="3.55.50.30">
    <property type="match status" value="1"/>
</dbReference>
<keyword evidence="3 14" id="KW-0813">Transport</keyword>
<dbReference type="PROSITE" id="PS52016">
    <property type="entry name" value="TONB_DEPENDENT_REC_3"/>
    <property type="match status" value="1"/>
</dbReference>
<evidence type="ECO:0000256" key="6">
    <source>
        <dbReference type="ARBA" id="ARBA00022692"/>
    </source>
</evidence>
<dbReference type="InterPro" id="IPR036942">
    <property type="entry name" value="Beta-barrel_TonB_sf"/>
</dbReference>
<gene>
    <name evidence="18" type="ORF">AF80_00670</name>
</gene>
<dbReference type="InterPro" id="IPR010105">
    <property type="entry name" value="TonB_sidphr_rcpt"/>
</dbReference>
<evidence type="ECO:0000256" key="3">
    <source>
        <dbReference type="ARBA" id="ARBA00022448"/>
    </source>
</evidence>
<evidence type="ECO:0000256" key="10">
    <source>
        <dbReference type="ARBA" id="ARBA00023077"/>
    </source>
</evidence>
<dbReference type="Gene3D" id="2.40.170.20">
    <property type="entry name" value="TonB-dependent receptor, beta-barrel domain"/>
    <property type="match status" value="1"/>
</dbReference>
<dbReference type="GO" id="GO:0015344">
    <property type="term" value="F:siderophore uptake transmembrane transporter activity"/>
    <property type="evidence" value="ECO:0007669"/>
    <property type="project" value="TreeGrafter"/>
</dbReference>
<dbReference type="FunFam" id="2.170.130.10:FF:000010">
    <property type="entry name" value="Ferripyoverdine receptor"/>
    <property type="match status" value="1"/>
</dbReference>
<dbReference type="PANTHER" id="PTHR32552:SF74">
    <property type="entry name" value="HYDROXAMATE SIDEROPHORE RECEPTOR FHUE"/>
    <property type="match status" value="1"/>
</dbReference>
<evidence type="ECO:0000313" key="18">
    <source>
        <dbReference type="EMBL" id="KLE11608.1"/>
    </source>
</evidence>
<dbReference type="InterPro" id="IPR011662">
    <property type="entry name" value="Secretin/TonB_short_N"/>
</dbReference>
<dbReference type="InterPro" id="IPR037066">
    <property type="entry name" value="Plug_dom_sf"/>
</dbReference>
<dbReference type="EMBL" id="JAIW01000008">
    <property type="protein sequence ID" value="KLE11608.1"/>
    <property type="molecule type" value="Genomic_DNA"/>
</dbReference>
<evidence type="ECO:0000256" key="4">
    <source>
        <dbReference type="ARBA" id="ARBA00022452"/>
    </source>
</evidence>
<keyword evidence="12" id="KW-0675">Receptor</keyword>
<keyword evidence="10 15" id="KW-0798">TonB box</keyword>
<keyword evidence="8" id="KW-0408">Iron</keyword>